<dbReference type="Gene3D" id="3.40.50.1820">
    <property type="entry name" value="alpha/beta hydrolase"/>
    <property type="match status" value="1"/>
</dbReference>
<dbReference type="Proteomes" id="UP001152797">
    <property type="component" value="Unassembled WGS sequence"/>
</dbReference>
<accession>A0A9P1FLY5</accession>
<protein>
    <submittedName>
        <fullName evidence="4">Monoglyceride lipase</fullName>
    </submittedName>
</protein>
<keyword evidence="5" id="KW-1185">Reference proteome</keyword>
<dbReference type="AlphaFoldDB" id="A0A9P1FLY5"/>
<feature type="transmembrane region" description="Helical" evidence="1">
    <location>
        <begin position="524"/>
        <end position="546"/>
    </location>
</feature>
<proteinExistence type="predicted"/>
<feature type="transmembrane region" description="Helical" evidence="1">
    <location>
        <begin position="410"/>
        <end position="432"/>
    </location>
</feature>
<dbReference type="SUPFAM" id="SSF53474">
    <property type="entry name" value="alpha/beta-Hydrolases"/>
    <property type="match status" value="1"/>
</dbReference>
<dbReference type="EMBL" id="CAMXCT010000446">
    <property type="protein sequence ID" value="CAI3978892.1"/>
    <property type="molecule type" value="Genomic_DNA"/>
</dbReference>
<keyword evidence="1" id="KW-0472">Membrane</keyword>
<feature type="transmembrane region" description="Helical" evidence="1">
    <location>
        <begin position="600"/>
        <end position="626"/>
    </location>
</feature>
<name>A0A9P1FLY5_9DINO</name>
<dbReference type="PANTHER" id="PTHR36851:SF1">
    <property type="entry name" value="GLYCO_TRANS_2-LIKE DOMAIN-CONTAINING PROTEIN"/>
    <property type="match status" value="1"/>
</dbReference>
<sequence>MALPKIEGKQVFSDELDIQDFNADRRGHTAGALGFHHLQMSAATAAALVGMIQSLPGKMSELELPFLVLHDPEDAISPVSGTELLMRLSKSRYKEFVPVPGGLHAPHFNQIEFCELKIRTFMRNAIAAERPRISNVERSPEAWPDPSKDGPLHGQLAAERWPAQNRVAPLLSFCFLLGHVLMVGSPLLLLVAGSWFTWCLGGLVLLYALLGSFFFLEAVRFVWGLRKAHSRFRAAQPGTLGNPFECQVRHLVCVAICAEPDFMILTTLQQLNASSSAPRMRVVFAMEEATDRPLDRFELYKQQLPNVASVSYHIHPVKDEEVRGLCSSLAFSLGREVKLMSSSELERYVLTKVDSQVLLPLNYFPELDRSVQQRSGCGPVVWQPLLAGLMNRNRSIGATRALTSMRCFSYPGIFALNLMCVTCYSAPLMQYVKMGLHHPNYLGEDCMMLAQATISEGRSAQLAVLPVVVAVAPPLDASCWGALREAARQGARWAAQVAEVAEFRWRHRAPKTTISTISWLVRYWFVRLALINGIGLFASSLSLAAALAPELPEVEKVLLFWMDKLMLVVLVSLLLMMPLYEQLMAHFFVAKENSFVKAPWNQLAFTMLSAPVAIFTNTVVDLWAWYRHLLLGKAGIVIRQRKKVSLDVEKM</sequence>
<comment type="caution">
    <text evidence="2">The sequence shown here is derived from an EMBL/GenBank/DDBJ whole genome shotgun (WGS) entry which is preliminary data.</text>
</comment>
<organism evidence="2">
    <name type="scientific">Cladocopium goreaui</name>
    <dbReference type="NCBI Taxonomy" id="2562237"/>
    <lineage>
        <taxon>Eukaryota</taxon>
        <taxon>Sar</taxon>
        <taxon>Alveolata</taxon>
        <taxon>Dinophyceae</taxon>
        <taxon>Suessiales</taxon>
        <taxon>Symbiodiniaceae</taxon>
        <taxon>Cladocopium</taxon>
    </lineage>
</organism>
<evidence type="ECO:0000256" key="1">
    <source>
        <dbReference type="SAM" id="Phobius"/>
    </source>
</evidence>
<dbReference type="InterPro" id="IPR029058">
    <property type="entry name" value="AB_hydrolase_fold"/>
</dbReference>
<dbReference type="PANTHER" id="PTHR36851">
    <property type="entry name" value="UNNAMED PRODUCT"/>
    <property type="match status" value="1"/>
</dbReference>
<evidence type="ECO:0000313" key="3">
    <source>
        <dbReference type="EMBL" id="CAL1132267.1"/>
    </source>
</evidence>
<feature type="transmembrane region" description="Helical" evidence="1">
    <location>
        <begin position="195"/>
        <end position="223"/>
    </location>
</feature>
<feature type="transmembrane region" description="Helical" evidence="1">
    <location>
        <begin position="558"/>
        <end position="580"/>
    </location>
</feature>
<dbReference type="OrthoDB" id="437543at2759"/>
<reference evidence="2" key="1">
    <citation type="submission" date="2022-10" db="EMBL/GenBank/DDBJ databases">
        <authorList>
            <person name="Chen Y."/>
            <person name="Dougan E. K."/>
            <person name="Chan C."/>
            <person name="Rhodes N."/>
            <person name="Thang M."/>
        </authorList>
    </citation>
    <scope>NUCLEOTIDE SEQUENCE</scope>
</reference>
<keyword evidence="1" id="KW-0812">Transmembrane</keyword>
<dbReference type="EMBL" id="CAMXCT030000446">
    <property type="protein sequence ID" value="CAL4766204.1"/>
    <property type="molecule type" value="Genomic_DNA"/>
</dbReference>
<keyword evidence="1" id="KW-1133">Transmembrane helix</keyword>
<dbReference type="EMBL" id="CAMXCT020000446">
    <property type="protein sequence ID" value="CAL1132267.1"/>
    <property type="molecule type" value="Genomic_DNA"/>
</dbReference>
<evidence type="ECO:0000313" key="2">
    <source>
        <dbReference type="EMBL" id="CAI3978892.1"/>
    </source>
</evidence>
<feature type="transmembrane region" description="Helical" evidence="1">
    <location>
        <begin position="170"/>
        <end position="189"/>
    </location>
</feature>
<evidence type="ECO:0000313" key="5">
    <source>
        <dbReference type="Proteomes" id="UP001152797"/>
    </source>
</evidence>
<evidence type="ECO:0000313" key="4">
    <source>
        <dbReference type="EMBL" id="CAL4766204.1"/>
    </source>
</evidence>
<reference evidence="3" key="2">
    <citation type="submission" date="2024-04" db="EMBL/GenBank/DDBJ databases">
        <authorList>
            <person name="Chen Y."/>
            <person name="Shah S."/>
            <person name="Dougan E. K."/>
            <person name="Thang M."/>
            <person name="Chan C."/>
        </authorList>
    </citation>
    <scope>NUCLEOTIDE SEQUENCE [LARGE SCALE GENOMIC DNA]</scope>
</reference>
<gene>
    <name evidence="2" type="ORF">C1SCF055_LOCUS6887</name>
</gene>